<dbReference type="EMBL" id="JALPRX010000009">
    <property type="protein sequence ID" value="MCK8783386.1"/>
    <property type="molecule type" value="Genomic_DNA"/>
</dbReference>
<evidence type="ECO:0000256" key="12">
    <source>
        <dbReference type="ARBA" id="ARBA00067931"/>
    </source>
</evidence>
<evidence type="ECO:0000313" key="18">
    <source>
        <dbReference type="Proteomes" id="UP001139516"/>
    </source>
</evidence>
<keyword evidence="4 17" id="KW-0418">Kinase</keyword>
<evidence type="ECO:0000256" key="1">
    <source>
        <dbReference type="ARBA" id="ARBA00010688"/>
    </source>
</evidence>
<evidence type="ECO:0000256" key="13">
    <source>
        <dbReference type="ARBA" id="ARBA00075711"/>
    </source>
</evidence>
<comment type="pathway">
    <text evidence="7">Carbohydrate acid metabolism; 2-dehydro-3-deoxy-D-gluconate degradation; D-glyceraldehyde 3-phosphate and pyruvate from 2-dehydro-3-deoxy-D-gluconate: step 1/2.</text>
</comment>
<dbReference type="GO" id="GO:0008673">
    <property type="term" value="F:2-dehydro-3-deoxygluconokinase activity"/>
    <property type="evidence" value="ECO:0007669"/>
    <property type="project" value="UniProtKB-EC"/>
</dbReference>
<keyword evidence="18" id="KW-1185">Reference proteome</keyword>
<proteinExistence type="inferred from homology"/>
<accession>A0A9X2BTM6</accession>
<keyword evidence="5" id="KW-0067">ATP-binding</keyword>
<dbReference type="InterPro" id="IPR002173">
    <property type="entry name" value="Carboh/pur_kinase_PfkB_CS"/>
</dbReference>
<keyword evidence="2" id="KW-0808">Transferase</keyword>
<evidence type="ECO:0000256" key="4">
    <source>
        <dbReference type="ARBA" id="ARBA00022777"/>
    </source>
</evidence>
<evidence type="ECO:0000256" key="15">
    <source>
        <dbReference type="SAM" id="MobiDB-lite"/>
    </source>
</evidence>
<dbReference type="RefSeq" id="WP_248665511.1">
    <property type="nucleotide sequence ID" value="NZ_JALPRX010000009.1"/>
</dbReference>
<dbReference type="GO" id="GO:0005524">
    <property type="term" value="F:ATP binding"/>
    <property type="evidence" value="ECO:0007669"/>
    <property type="project" value="UniProtKB-KW"/>
</dbReference>
<evidence type="ECO:0000256" key="3">
    <source>
        <dbReference type="ARBA" id="ARBA00022741"/>
    </source>
</evidence>
<evidence type="ECO:0000256" key="7">
    <source>
        <dbReference type="ARBA" id="ARBA00043951"/>
    </source>
</evidence>
<sequence>MSDPDVKEPAPRRVACLGECMMELRERPDGLLSRGFGGDTLNTALYLARLGAPVEYVTALGDDPFSAAMLAAWREEGIGTDHVLRVPGRLPGLYLIQTDPAGERRFSYWRDSAPARQLFALPETPVVERALAGAAVAYLSGITLSLYDEAGRERLFATLATTRARGGRVVFDTNFRPRGWPDPAVARAVYDRMIRLADTVLAGVEDNLLLHGDDGPAPLAARLRAAGVAEAVVKLAEPGCLVLDGDRAVPVPTAPDPSPVDTTAAGDSFAAGYLAARLRGEPPEAAARAGHALAGVVVRHPGAIIPRAAMPDLFGPRTAAPHPSDPGAAMPHEMPPHSRTATPLPPEAP</sequence>
<dbReference type="EC" id="2.7.1.45" evidence="11"/>
<comment type="catalytic activity">
    <reaction evidence="9">
        <text>2-dehydro-3-deoxy-D-gluconate + ATP = 2-dehydro-3-deoxy-6-phospho-D-gluconate + ADP + H(+)</text>
        <dbReference type="Rhea" id="RHEA:14797"/>
        <dbReference type="ChEBI" id="CHEBI:15378"/>
        <dbReference type="ChEBI" id="CHEBI:30616"/>
        <dbReference type="ChEBI" id="CHEBI:57569"/>
        <dbReference type="ChEBI" id="CHEBI:57990"/>
        <dbReference type="ChEBI" id="CHEBI:456216"/>
        <dbReference type="EC" id="2.7.1.45"/>
    </reaction>
</comment>
<feature type="domain" description="Carbohydrate kinase PfkB" evidence="16">
    <location>
        <begin position="13"/>
        <end position="306"/>
    </location>
</feature>
<dbReference type="GO" id="GO:0005829">
    <property type="term" value="C:cytosol"/>
    <property type="evidence" value="ECO:0007669"/>
    <property type="project" value="TreeGrafter"/>
</dbReference>
<dbReference type="CDD" id="cd01166">
    <property type="entry name" value="KdgK"/>
    <property type="match status" value="1"/>
</dbReference>
<dbReference type="GO" id="GO:0042840">
    <property type="term" value="P:D-glucuronate catabolic process"/>
    <property type="evidence" value="ECO:0007669"/>
    <property type="project" value="TreeGrafter"/>
</dbReference>
<comment type="caution">
    <text evidence="17">The sequence shown here is derived from an EMBL/GenBank/DDBJ whole genome shotgun (WGS) entry which is preliminary data.</text>
</comment>
<dbReference type="Pfam" id="PF00294">
    <property type="entry name" value="PfkB"/>
    <property type="match status" value="1"/>
</dbReference>
<protein>
    <recommendedName>
        <fullName evidence="12">2-dehydro-3-deoxygluconokinase</fullName>
        <ecNumber evidence="11">2.7.1.45</ecNumber>
    </recommendedName>
    <alternativeName>
        <fullName evidence="13">2-keto-3-deoxygluconokinase</fullName>
    </alternativeName>
    <alternativeName>
        <fullName evidence="14">3-deoxy-2-oxo-D-gluconate kinase</fullName>
    </alternativeName>
    <alternativeName>
        <fullName evidence="8">KDG kinase</fullName>
    </alternativeName>
</protein>
<dbReference type="Gene3D" id="3.40.1190.20">
    <property type="match status" value="1"/>
</dbReference>
<evidence type="ECO:0000256" key="8">
    <source>
        <dbReference type="ARBA" id="ARBA00044254"/>
    </source>
</evidence>
<dbReference type="Proteomes" id="UP001139516">
    <property type="component" value="Unassembled WGS sequence"/>
</dbReference>
<keyword evidence="3" id="KW-0547">Nucleotide-binding</keyword>
<evidence type="ECO:0000313" key="17">
    <source>
        <dbReference type="EMBL" id="MCK8783386.1"/>
    </source>
</evidence>
<comment type="function">
    <text evidence="10">Catalyzes the phosphorylation of 2-keto-3-deoxygluconate (KDG) to produce 2-keto-3-deoxy-6-phosphogluconate (KDPG).</text>
</comment>
<evidence type="ECO:0000256" key="6">
    <source>
        <dbReference type="ARBA" id="ARBA00023277"/>
    </source>
</evidence>
<evidence type="ECO:0000256" key="2">
    <source>
        <dbReference type="ARBA" id="ARBA00022679"/>
    </source>
</evidence>
<keyword evidence="6" id="KW-0119">Carbohydrate metabolism</keyword>
<evidence type="ECO:0000256" key="14">
    <source>
        <dbReference type="ARBA" id="ARBA00080545"/>
    </source>
</evidence>
<organism evidence="17 18">
    <name type="scientific">Roseomonas acroporae</name>
    <dbReference type="NCBI Taxonomy" id="2937791"/>
    <lineage>
        <taxon>Bacteria</taxon>
        <taxon>Pseudomonadati</taxon>
        <taxon>Pseudomonadota</taxon>
        <taxon>Alphaproteobacteria</taxon>
        <taxon>Acetobacterales</taxon>
        <taxon>Roseomonadaceae</taxon>
        <taxon>Roseomonas</taxon>
    </lineage>
</organism>
<evidence type="ECO:0000256" key="11">
    <source>
        <dbReference type="ARBA" id="ARBA00066369"/>
    </source>
</evidence>
<dbReference type="AlphaFoldDB" id="A0A9X2BTM6"/>
<dbReference type="GO" id="GO:0006974">
    <property type="term" value="P:DNA damage response"/>
    <property type="evidence" value="ECO:0007669"/>
    <property type="project" value="TreeGrafter"/>
</dbReference>
<dbReference type="FunFam" id="3.40.1190.20:FF:000011">
    <property type="entry name" value="2-dehydro-3-deoxygluconokinase, putative"/>
    <property type="match status" value="1"/>
</dbReference>
<reference evidence="17" key="1">
    <citation type="submission" date="2022-04" db="EMBL/GenBank/DDBJ databases">
        <title>Roseomonas acroporae sp. nov., isolated from coral Acropora digitifera.</title>
        <authorList>
            <person name="Sun H."/>
        </authorList>
    </citation>
    <scope>NUCLEOTIDE SEQUENCE</scope>
    <source>
        <strain evidence="17">NAR14</strain>
    </source>
</reference>
<evidence type="ECO:0000256" key="5">
    <source>
        <dbReference type="ARBA" id="ARBA00022840"/>
    </source>
</evidence>
<gene>
    <name evidence="17" type="ORF">M0638_03180</name>
</gene>
<comment type="similarity">
    <text evidence="1">Belongs to the carbohydrate kinase PfkB family.</text>
</comment>
<dbReference type="PROSITE" id="PS00584">
    <property type="entry name" value="PFKB_KINASES_2"/>
    <property type="match status" value="1"/>
</dbReference>
<dbReference type="PANTHER" id="PTHR43085">
    <property type="entry name" value="HEXOKINASE FAMILY MEMBER"/>
    <property type="match status" value="1"/>
</dbReference>
<evidence type="ECO:0000256" key="9">
    <source>
        <dbReference type="ARBA" id="ARBA00050729"/>
    </source>
</evidence>
<evidence type="ECO:0000256" key="10">
    <source>
        <dbReference type="ARBA" id="ARBA00054997"/>
    </source>
</evidence>
<dbReference type="PANTHER" id="PTHR43085:SF15">
    <property type="entry name" value="2-DEHYDRO-3-DEOXYGLUCONOKINASE"/>
    <property type="match status" value="1"/>
</dbReference>
<dbReference type="InterPro" id="IPR029056">
    <property type="entry name" value="Ribokinase-like"/>
</dbReference>
<name>A0A9X2BTM6_9PROT</name>
<evidence type="ECO:0000259" key="16">
    <source>
        <dbReference type="Pfam" id="PF00294"/>
    </source>
</evidence>
<dbReference type="InterPro" id="IPR011611">
    <property type="entry name" value="PfkB_dom"/>
</dbReference>
<feature type="region of interest" description="Disordered" evidence="15">
    <location>
        <begin position="314"/>
        <end position="349"/>
    </location>
</feature>
<dbReference type="GO" id="GO:0019698">
    <property type="term" value="P:D-galacturonate catabolic process"/>
    <property type="evidence" value="ECO:0007669"/>
    <property type="project" value="TreeGrafter"/>
</dbReference>
<dbReference type="SUPFAM" id="SSF53613">
    <property type="entry name" value="Ribokinase-like"/>
    <property type="match status" value="1"/>
</dbReference>
<dbReference type="InterPro" id="IPR050306">
    <property type="entry name" value="PfkB_Carbo_kinase"/>
</dbReference>